<dbReference type="GeneID" id="10278270"/>
<accession>F0TA85</accession>
<name>F0TA85_METLA</name>
<dbReference type="HOGENOM" id="CLU_2949308_0_0_2"/>
<evidence type="ECO:0000313" key="2">
    <source>
        <dbReference type="Proteomes" id="UP000007490"/>
    </source>
</evidence>
<dbReference type="AlphaFoldDB" id="F0TA85"/>
<dbReference type="RefSeq" id="WP_013645386.1">
    <property type="nucleotide sequence ID" value="NC_015216.1"/>
</dbReference>
<organism evidence="1 2">
    <name type="scientific">Methanobacterium lacus (strain AL-21)</name>
    <dbReference type="NCBI Taxonomy" id="877455"/>
    <lineage>
        <taxon>Archaea</taxon>
        <taxon>Methanobacteriati</taxon>
        <taxon>Methanobacteriota</taxon>
        <taxon>Methanomada group</taxon>
        <taxon>Methanobacteria</taxon>
        <taxon>Methanobacteriales</taxon>
        <taxon>Methanobacteriaceae</taxon>
        <taxon>Methanobacterium</taxon>
    </lineage>
</organism>
<proteinExistence type="predicted"/>
<protein>
    <submittedName>
        <fullName evidence="1">Uncharacterized protein</fullName>
    </submittedName>
</protein>
<dbReference type="EMBL" id="CP002551">
    <property type="protein sequence ID" value="ADZ10035.1"/>
    <property type="molecule type" value="Genomic_DNA"/>
</dbReference>
<gene>
    <name evidence="1" type="ordered locus">Metbo_1813</name>
</gene>
<reference evidence="2" key="1">
    <citation type="submission" date="2011-02" db="EMBL/GenBank/DDBJ databases">
        <title>Complete sequence of Methanobacterium sp. AL-21.</title>
        <authorList>
            <consortium name="US DOE Joint Genome Institute"/>
            <person name="Lucas S."/>
            <person name="Copeland A."/>
            <person name="Lapidus A."/>
            <person name="Cheng J.-F."/>
            <person name="Goodwin L."/>
            <person name="Pitluck S."/>
            <person name="Chertkov O."/>
            <person name="Detter J.C."/>
            <person name="Han C."/>
            <person name="Tapia R."/>
            <person name="Land M."/>
            <person name="Hauser L."/>
            <person name="Kyrpides N."/>
            <person name="Ivanova N."/>
            <person name="Mikhailova N."/>
            <person name="Pagani I."/>
            <person name="Cadillo-Quiroz H."/>
            <person name="Imachi H."/>
            <person name="Zinder S."/>
            <person name="Liu W."/>
            <person name="Woyke T."/>
        </authorList>
    </citation>
    <scope>NUCLEOTIDE SEQUENCE [LARGE SCALE GENOMIC DNA]</scope>
    <source>
        <strain evidence="2">AL-21</strain>
    </source>
</reference>
<dbReference type="STRING" id="877455.Metbo_1813"/>
<keyword evidence="2" id="KW-1185">Reference proteome</keyword>
<sequence>MLEHTYKYQNYLRNNSPCFGLFYTAFVVALEQQIEILDKSMGYTAPITSNINEMAPMSY</sequence>
<dbReference type="Proteomes" id="UP000007490">
    <property type="component" value="Chromosome"/>
</dbReference>
<reference evidence="1 2" key="2">
    <citation type="journal article" date="2014" name="Int. J. Syst. Evol. Microbiol.">
        <title>Methanobacterium paludis sp. nov. and a novel strain of Methanobacterium lacus isolated from northern peatlands.</title>
        <authorList>
            <person name="Cadillo-Quiroz H."/>
            <person name="Brauer S.L."/>
            <person name="Goodson N."/>
            <person name="Yavitt J.B."/>
            <person name="Zinder S.H."/>
        </authorList>
    </citation>
    <scope>NUCLEOTIDE SEQUENCE [LARGE SCALE GENOMIC DNA]</scope>
    <source>
        <strain evidence="1 2">AL-21</strain>
    </source>
</reference>
<dbReference type="KEGG" id="mel:Metbo_1813"/>
<evidence type="ECO:0000313" key="1">
    <source>
        <dbReference type="EMBL" id="ADZ10035.1"/>
    </source>
</evidence>